<reference evidence="1 2" key="1">
    <citation type="submission" date="2019-03" db="EMBL/GenBank/DDBJ databases">
        <title>Deep-cultivation of Planctomycetes and their phenomic and genomic characterization uncovers novel biology.</title>
        <authorList>
            <person name="Wiegand S."/>
            <person name="Jogler M."/>
            <person name="Boedeker C."/>
            <person name="Pinto D."/>
            <person name="Vollmers J."/>
            <person name="Rivas-Marin E."/>
            <person name="Kohn T."/>
            <person name="Peeters S.H."/>
            <person name="Heuer A."/>
            <person name="Rast P."/>
            <person name="Oberbeckmann S."/>
            <person name="Bunk B."/>
            <person name="Jeske O."/>
            <person name="Meyerdierks A."/>
            <person name="Storesund J.E."/>
            <person name="Kallscheuer N."/>
            <person name="Luecker S."/>
            <person name="Lage O.M."/>
            <person name="Pohl T."/>
            <person name="Merkel B.J."/>
            <person name="Hornburger P."/>
            <person name="Mueller R.-W."/>
            <person name="Bruemmer F."/>
            <person name="Labrenz M."/>
            <person name="Spormann A.M."/>
            <person name="Op den Camp H."/>
            <person name="Overmann J."/>
            <person name="Amann R."/>
            <person name="Jetten M.S.M."/>
            <person name="Mascher T."/>
            <person name="Medema M.H."/>
            <person name="Devos D.P."/>
            <person name="Kaster A.-K."/>
            <person name="Ovreas L."/>
            <person name="Rohde M."/>
            <person name="Galperin M.Y."/>
            <person name="Jogler C."/>
        </authorList>
    </citation>
    <scope>NUCLEOTIDE SEQUENCE [LARGE SCALE GENOMIC DNA]</scope>
    <source>
        <strain evidence="1 2">V144</strain>
    </source>
</reference>
<accession>A0A517W0P5</accession>
<evidence type="ECO:0000313" key="2">
    <source>
        <dbReference type="Proteomes" id="UP000318704"/>
    </source>
</evidence>
<dbReference type="RefSeq" id="WP_197998556.1">
    <property type="nucleotide sequence ID" value="NZ_CP037920.1"/>
</dbReference>
<gene>
    <name evidence="1" type="ORF">V144x_43240</name>
</gene>
<dbReference type="KEGG" id="gaw:V144x_43240"/>
<dbReference type="EMBL" id="CP037920">
    <property type="protein sequence ID" value="QDT98816.1"/>
    <property type="molecule type" value="Genomic_DNA"/>
</dbReference>
<dbReference type="Proteomes" id="UP000318704">
    <property type="component" value="Chromosome"/>
</dbReference>
<proteinExistence type="predicted"/>
<protein>
    <submittedName>
        <fullName evidence="1">Uncharacterized protein</fullName>
    </submittedName>
</protein>
<name>A0A517W0P5_9PLAN</name>
<sequence>MKKTVKNLPMNLIPFKQGISGLITEMIDHIFPNPFCGISLYLNESKLVILA</sequence>
<evidence type="ECO:0000313" key="1">
    <source>
        <dbReference type="EMBL" id="QDT98816.1"/>
    </source>
</evidence>
<organism evidence="1 2">
    <name type="scientific">Gimesia aquarii</name>
    <dbReference type="NCBI Taxonomy" id="2527964"/>
    <lineage>
        <taxon>Bacteria</taxon>
        <taxon>Pseudomonadati</taxon>
        <taxon>Planctomycetota</taxon>
        <taxon>Planctomycetia</taxon>
        <taxon>Planctomycetales</taxon>
        <taxon>Planctomycetaceae</taxon>
        <taxon>Gimesia</taxon>
    </lineage>
</organism>
<dbReference type="AlphaFoldDB" id="A0A517W0P5"/>